<dbReference type="AlphaFoldDB" id="A0A8X6XGH9"/>
<protein>
    <submittedName>
        <fullName evidence="1">Uncharacterized protein</fullName>
    </submittedName>
</protein>
<reference evidence="1" key="1">
    <citation type="submission" date="2020-08" db="EMBL/GenBank/DDBJ databases">
        <title>Multicomponent nature underlies the extraordinary mechanical properties of spider dragline silk.</title>
        <authorList>
            <person name="Kono N."/>
            <person name="Nakamura H."/>
            <person name="Mori M."/>
            <person name="Yoshida Y."/>
            <person name="Ohtoshi R."/>
            <person name="Malay A.D."/>
            <person name="Moran D.A.P."/>
            <person name="Tomita M."/>
            <person name="Numata K."/>
            <person name="Arakawa K."/>
        </authorList>
    </citation>
    <scope>NUCLEOTIDE SEQUENCE</scope>
</reference>
<dbReference type="EMBL" id="BMAV01009150">
    <property type="protein sequence ID" value="GFY53195.1"/>
    <property type="molecule type" value="Genomic_DNA"/>
</dbReference>
<accession>A0A8X6XGH9</accession>
<dbReference type="Proteomes" id="UP000886998">
    <property type="component" value="Unassembled WGS sequence"/>
</dbReference>
<keyword evidence="2" id="KW-1185">Reference proteome</keyword>
<organism evidence="1 2">
    <name type="scientific">Trichonephila inaurata madagascariensis</name>
    <dbReference type="NCBI Taxonomy" id="2747483"/>
    <lineage>
        <taxon>Eukaryota</taxon>
        <taxon>Metazoa</taxon>
        <taxon>Ecdysozoa</taxon>
        <taxon>Arthropoda</taxon>
        <taxon>Chelicerata</taxon>
        <taxon>Arachnida</taxon>
        <taxon>Araneae</taxon>
        <taxon>Araneomorphae</taxon>
        <taxon>Entelegynae</taxon>
        <taxon>Araneoidea</taxon>
        <taxon>Nephilidae</taxon>
        <taxon>Trichonephila</taxon>
        <taxon>Trichonephila inaurata</taxon>
    </lineage>
</organism>
<gene>
    <name evidence="1" type="ORF">TNIN_11351</name>
</gene>
<comment type="caution">
    <text evidence="1">The sequence shown here is derived from an EMBL/GenBank/DDBJ whole genome shotgun (WGS) entry which is preliminary data.</text>
</comment>
<name>A0A8X6XGH9_9ARAC</name>
<proteinExistence type="predicted"/>
<sequence>MLTKSRILWHADRFIYTQTVSIRGHGTKIFLNDVNNPSQRMRLSIILLKQRPVTLDKEIQLMKPYNIIRIPLRYHCILKNDYPRIWTIPRLLYRLFGCCPVMAL</sequence>
<evidence type="ECO:0000313" key="1">
    <source>
        <dbReference type="EMBL" id="GFY53195.1"/>
    </source>
</evidence>
<evidence type="ECO:0000313" key="2">
    <source>
        <dbReference type="Proteomes" id="UP000886998"/>
    </source>
</evidence>